<comment type="caution">
    <text evidence="2">The sequence shown here is derived from an EMBL/GenBank/DDBJ whole genome shotgun (WGS) entry which is preliminary data.</text>
</comment>
<dbReference type="EMBL" id="QDGZ01000004">
    <property type="protein sequence ID" value="PVG82844.1"/>
    <property type="molecule type" value="Genomic_DNA"/>
</dbReference>
<organism evidence="2 3">
    <name type="scientific">Nocardioides gansuensis</name>
    <dbReference type="NCBI Taxonomy" id="2138300"/>
    <lineage>
        <taxon>Bacteria</taxon>
        <taxon>Bacillati</taxon>
        <taxon>Actinomycetota</taxon>
        <taxon>Actinomycetes</taxon>
        <taxon>Propionibacteriales</taxon>
        <taxon>Nocardioidaceae</taxon>
        <taxon>Nocardioides</taxon>
    </lineage>
</organism>
<dbReference type="InterPro" id="IPR050644">
    <property type="entry name" value="PG_Glycine_Bridge_Synth"/>
</dbReference>
<dbReference type="Proteomes" id="UP000246018">
    <property type="component" value="Unassembled WGS sequence"/>
</dbReference>
<reference evidence="2 3" key="1">
    <citation type="submission" date="2018-04" db="EMBL/GenBank/DDBJ databases">
        <title>Genome of Nocardioides gansuensis WSJ-1.</title>
        <authorList>
            <person name="Wu S."/>
            <person name="Wang G."/>
        </authorList>
    </citation>
    <scope>NUCLEOTIDE SEQUENCE [LARGE SCALE GENOMIC DNA]</scope>
    <source>
        <strain evidence="2 3">WSJ-1</strain>
    </source>
</reference>
<dbReference type="PANTHER" id="PTHR36174:SF1">
    <property type="entry name" value="LIPID II:GLYCINE GLYCYLTRANSFERASE"/>
    <property type="match status" value="1"/>
</dbReference>
<accession>A0A2T8FAW5</accession>
<dbReference type="Gene3D" id="3.40.630.30">
    <property type="match status" value="1"/>
</dbReference>
<evidence type="ECO:0000313" key="2">
    <source>
        <dbReference type="EMBL" id="PVG82844.1"/>
    </source>
</evidence>
<keyword evidence="3" id="KW-1185">Reference proteome</keyword>
<dbReference type="RefSeq" id="WP_116572275.1">
    <property type="nucleotide sequence ID" value="NZ_QDGZ01000004.1"/>
</dbReference>
<evidence type="ECO:0000259" key="1">
    <source>
        <dbReference type="Pfam" id="PF13480"/>
    </source>
</evidence>
<protein>
    <recommendedName>
        <fullName evidence="1">BioF2-like acetyltransferase domain-containing protein</fullName>
    </recommendedName>
</protein>
<dbReference type="AlphaFoldDB" id="A0A2T8FAW5"/>
<dbReference type="Pfam" id="PF13480">
    <property type="entry name" value="Acetyltransf_6"/>
    <property type="match status" value="1"/>
</dbReference>
<dbReference type="OrthoDB" id="8109875at2"/>
<sequence>MQVSYRSSMGRVPEGVFDDDARATGGLVPLATQAWFDLACEATGGRDASCRAETSDARPVTLPLVRMRRRARTVDWSLPPGFGASGLLVDGPVSSRDLDPLVARLREGRAAEVHISTTPADAAAWTGVPGTRRIPNRTHIVDLTGGWDAVWAGFKGGARTGARKALQVGVSVHREDDAVHGTETYLAVWGDWVRGRAARRRIPTPLLQLAAFRRDPPRHCRLAAQRLGDLYEVWVADQDGRAVAATLVLVHGPEAVMWRTASTPQAGPARANDLMMTTVIESLCDRGVQRYVLGKSSGKTSLEQFKAKFGARAHEVPEIVIRA</sequence>
<dbReference type="InterPro" id="IPR016181">
    <property type="entry name" value="Acyl_CoA_acyltransferase"/>
</dbReference>
<evidence type="ECO:0000313" key="3">
    <source>
        <dbReference type="Proteomes" id="UP000246018"/>
    </source>
</evidence>
<dbReference type="InterPro" id="IPR038740">
    <property type="entry name" value="BioF2-like_GNAT_dom"/>
</dbReference>
<dbReference type="SUPFAM" id="SSF55729">
    <property type="entry name" value="Acyl-CoA N-acyltransferases (Nat)"/>
    <property type="match status" value="1"/>
</dbReference>
<name>A0A2T8FAW5_9ACTN</name>
<gene>
    <name evidence="2" type="ORF">DDE18_10835</name>
</gene>
<proteinExistence type="predicted"/>
<dbReference type="PANTHER" id="PTHR36174">
    <property type="entry name" value="LIPID II:GLYCINE GLYCYLTRANSFERASE"/>
    <property type="match status" value="1"/>
</dbReference>
<feature type="domain" description="BioF2-like acetyltransferase" evidence="1">
    <location>
        <begin position="158"/>
        <end position="296"/>
    </location>
</feature>